<gene>
    <name evidence="4" type="ORF">DWX70_04865</name>
    <name evidence="2" type="ORF">F3F51_07350</name>
    <name evidence="3" type="ORF">PO240_09675</name>
</gene>
<dbReference type="RefSeq" id="WP_004299360.1">
    <property type="nucleotide sequence ID" value="NZ_BAABYJ010000001.1"/>
</dbReference>
<dbReference type="Proteomes" id="UP001214017">
    <property type="component" value="Unassembled WGS sequence"/>
</dbReference>
<dbReference type="GeneID" id="29453752"/>
<evidence type="ECO:0000313" key="3">
    <source>
        <dbReference type="EMBL" id="MDC2408138.1"/>
    </source>
</evidence>
<keyword evidence="1" id="KW-0812">Transmembrane</keyword>
<dbReference type="EMBL" id="VWLX01000005">
    <property type="protein sequence ID" value="KAA3806309.1"/>
    <property type="molecule type" value="Genomic_DNA"/>
</dbReference>
<dbReference type="EMBL" id="JAQNWR010000005">
    <property type="protein sequence ID" value="MDC2408138.1"/>
    <property type="molecule type" value="Genomic_DNA"/>
</dbReference>
<reference evidence="2 6" key="2">
    <citation type="journal article" date="2019" name="Nat. Med.">
        <title>A library of human gut bacterial isolates paired with longitudinal multiomics data enables mechanistic microbiome research.</title>
        <authorList>
            <person name="Poyet M."/>
            <person name="Groussin M."/>
            <person name="Gibbons S.M."/>
            <person name="Avila-Pacheco J."/>
            <person name="Jiang X."/>
            <person name="Kearney S.M."/>
            <person name="Perrotta A.R."/>
            <person name="Berdy B."/>
            <person name="Zhao S."/>
            <person name="Lieberman T.D."/>
            <person name="Swanson P.K."/>
            <person name="Smith M."/>
            <person name="Roesemann S."/>
            <person name="Alexander J.E."/>
            <person name="Rich S.A."/>
            <person name="Livny J."/>
            <person name="Vlamakis H."/>
            <person name="Clish C."/>
            <person name="Bullock K."/>
            <person name="Deik A."/>
            <person name="Scott J."/>
            <person name="Pierce K.A."/>
            <person name="Xavier R.J."/>
            <person name="Alm E.J."/>
        </authorList>
    </citation>
    <scope>NUCLEOTIDE SEQUENCE [LARGE SCALE GENOMIC DNA]</scope>
    <source>
        <strain evidence="2 6">BIOML-A183</strain>
    </source>
</reference>
<feature type="transmembrane region" description="Helical" evidence="1">
    <location>
        <begin position="7"/>
        <end position="25"/>
    </location>
</feature>
<sequence length="169" mass="19788">MKKVERILIYVLAIGTIICLGLYFAPIKIYLMPINAWERQIWSGPTSTQKEENFVVYNHLFKSKQTLIDSIIAFHDRTIRLDSIKKYPDGYCRSFFKRSTVLDKYYREEPNGSDIIFDHRDKQILAVEWRITGDTVCANFFGKNYKVLITDTATISIYSLSQLVNEKQK</sequence>
<comment type="caution">
    <text evidence="4">The sequence shown here is derived from an EMBL/GenBank/DDBJ whole genome shotgun (WGS) entry which is preliminary data.</text>
</comment>
<evidence type="ECO:0000313" key="2">
    <source>
        <dbReference type="EMBL" id="KAA3806309.1"/>
    </source>
</evidence>
<organism evidence="4 5">
    <name type="scientific">Bacteroides ovatus</name>
    <dbReference type="NCBI Taxonomy" id="28116"/>
    <lineage>
        <taxon>Bacteria</taxon>
        <taxon>Pseudomonadati</taxon>
        <taxon>Bacteroidota</taxon>
        <taxon>Bacteroidia</taxon>
        <taxon>Bacteroidales</taxon>
        <taxon>Bacteroidaceae</taxon>
        <taxon>Bacteroides</taxon>
    </lineage>
</organism>
<reference evidence="3" key="3">
    <citation type="submission" date="2022-10" db="EMBL/GenBank/DDBJ databases">
        <title>Human gut microbiome strain richness.</title>
        <authorList>
            <person name="Chen-Liaw A."/>
        </authorList>
    </citation>
    <scope>NUCLEOTIDE SEQUENCE</scope>
    <source>
        <strain evidence="3">F7_m1001271B151109d0_201107</strain>
    </source>
</reference>
<evidence type="ECO:0000313" key="6">
    <source>
        <dbReference type="Proteomes" id="UP000460135"/>
    </source>
</evidence>
<proteinExistence type="predicted"/>
<keyword evidence="1" id="KW-0472">Membrane</keyword>
<evidence type="ECO:0000313" key="5">
    <source>
        <dbReference type="Proteomes" id="UP000266492"/>
    </source>
</evidence>
<name>A0A395W4S4_BACOV</name>
<reference evidence="4 5" key="1">
    <citation type="submission" date="2018-08" db="EMBL/GenBank/DDBJ databases">
        <title>A genome reference for cultivated species of the human gut microbiota.</title>
        <authorList>
            <person name="Zou Y."/>
            <person name="Xue W."/>
            <person name="Luo G."/>
        </authorList>
    </citation>
    <scope>NUCLEOTIDE SEQUENCE [LARGE SCALE GENOMIC DNA]</scope>
    <source>
        <strain evidence="4 5">AF20-9LB</strain>
    </source>
</reference>
<evidence type="ECO:0000313" key="4">
    <source>
        <dbReference type="EMBL" id="RGS86354.1"/>
    </source>
</evidence>
<dbReference type="Proteomes" id="UP000460135">
    <property type="component" value="Unassembled WGS sequence"/>
</dbReference>
<dbReference type="Proteomes" id="UP000266492">
    <property type="component" value="Unassembled WGS sequence"/>
</dbReference>
<dbReference type="EMBL" id="QRVZ01000003">
    <property type="protein sequence ID" value="RGS86354.1"/>
    <property type="molecule type" value="Genomic_DNA"/>
</dbReference>
<keyword evidence="1" id="KW-1133">Transmembrane helix</keyword>
<dbReference type="KEGG" id="boa:Bovatus_02203"/>
<evidence type="ECO:0000256" key="1">
    <source>
        <dbReference type="SAM" id="Phobius"/>
    </source>
</evidence>
<accession>A0A395W4S4</accession>
<protein>
    <submittedName>
        <fullName evidence="4">Uncharacterized protein</fullName>
    </submittedName>
</protein>
<dbReference type="AlphaFoldDB" id="A0A395W4S4"/>